<dbReference type="Proteomes" id="UP001430679">
    <property type="component" value="Unassembled WGS sequence"/>
</dbReference>
<comment type="caution">
    <text evidence="2">The sequence shown here is derived from an EMBL/GenBank/DDBJ whole genome shotgun (WGS) entry which is preliminary data.</text>
</comment>
<keyword evidence="1" id="KW-0175">Coiled coil</keyword>
<accession>A0ABS8M992</accession>
<name>A0ABS8M992_9FLAO</name>
<reference evidence="2" key="1">
    <citation type="submission" date="2021-11" db="EMBL/GenBank/DDBJ databases">
        <title>Description of novel Flavobacterium species.</title>
        <authorList>
            <person name="Saticioglu I.B."/>
            <person name="Ay H."/>
            <person name="Altun S."/>
            <person name="Duman M."/>
        </authorList>
    </citation>
    <scope>NUCLEOTIDE SEQUENCE</scope>
    <source>
        <strain evidence="2">F-30</strain>
    </source>
</reference>
<dbReference type="EMBL" id="JAJJMM010000001">
    <property type="protein sequence ID" value="MCC9061447.1"/>
    <property type="molecule type" value="Genomic_DNA"/>
</dbReference>
<gene>
    <name evidence="2" type="ORF">LNP81_00405</name>
</gene>
<dbReference type="RefSeq" id="WP_230032489.1">
    <property type="nucleotide sequence ID" value="NZ_JAJJMM010000001.1"/>
</dbReference>
<protein>
    <submittedName>
        <fullName evidence="2">Uncharacterized protein</fullName>
    </submittedName>
</protein>
<feature type="coiled-coil region" evidence="1">
    <location>
        <begin position="38"/>
        <end position="65"/>
    </location>
</feature>
<organism evidence="2 3">
    <name type="scientific">Flavobacterium piscisymbiosum</name>
    <dbReference type="NCBI Taxonomy" id="2893753"/>
    <lineage>
        <taxon>Bacteria</taxon>
        <taxon>Pseudomonadati</taxon>
        <taxon>Bacteroidota</taxon>
        <taxon>Flavobacteriia</taxon>
        <taxon>Flavobacteriales</taxon>
        <taxon>Flavobacteriaceae</taxon>
        <taxon>Flavobacterium</taxon>
    </lineage>
</organism>
<evidence type="ECO:0000313" key="3">
    <source>
        <dbReference type="Proteomes" id="UP001430679"/>
    </source>
</evidence>
<keyword evidence="3" id="KW-1185">Reference proteome</keyword>
<evidence type="ECO:0000256" key="1">
    <source>
        <dbReference type="SAM" id="Coils"/>
    </source>
</evidence>
<sequence length="323" mass="37500">MTKATIKAQEIINSINNGESIVSIKSQFDTDQWYSYGSKAYNLSLENAKKERKQKKENVLTTSNDEISAILKLNEKLSEHALLLPIFSTLGELNHITSLLPNLPNSENQILEIIGKMTMHPKLRVLQKKGRIEKFEYFKIFSKLVDASTLCYYRGNFISCYLTLIPVIEGVIIRWMGFSETDSKPEFEEIRKFFKNSALRQPFPANILFHNIFTKACDKILNEHFYKPTSTGNSYANFNRHVASHLLNDNQFATKENCLRLFILLDTMTEIYLYESREKDPRFNLGNEEIKEDIDLLTEILLENLKETPEQKYFGTKLKDIVQ</sequence>
<proteinExistence type="predicted"/>
<evidence type="ECO:0000313" key="2">
    <source>
        <dbReference type="EMBL" id="MCC9061447.1"/>
    </source>
</evidence>